<dbReference type="Proteomes" id="UP000307768">
    <property type="component" value="Unassembled WGS sequence"/>
</dbReference>
<dbReference type="AlphaFoldDB" id="A0A5Q6RWK5"/>
<dbReference type="Gene3D" id="3.30.2010.20">
    <property type="match status" value="1"/>
</dbReference>
<feature type="compositionally biased region" description="Basic residues" evidence="1">
    <location>
        <begin position="17"/>
        <end position="27"/>
    </location>
</feature>
<evidence type="ECO:0000256" key="1">
    <source>
        <dbReference type="SAM" id="MobiDB-lite"/>
    </source>
</evidence>
<dbReference type="InterPro" id="IPR038555">
    <property type="entry name" value="Zincin_1_sf"/>
</dbReference>
<dbReference type="SUPFAM" id="SSF55486">
    <property type="entry name" value="Metalloproteases ('zincins'), catalytic domain"/>
    <property type="match status" value="1"/>
</dbReference>
<evidence type="ECO:0000313" key="2">
    <source>
        <dbReference type="EMBL" id="KAA1422452.1"/>
    </source>
</evidence>
<dbReference type="OrthoDB" id="4966605at2"/>
<accession>A0A5Q6RWK5</accession>
<name>A0A5Q6RWK5_9ACTN</name>
<sequence length="151" mass="16876">MARRSNPRVDPLPAPRGGRRRDRRGRGFRGPVAVPGPLSPRGVPGGWDHRSQFDTAVLGAAARLRPQHAAELATIDIAVEDVPVLPRRWRDDVPLGTVVPDHERPRVVLFRHPIEHRAESRGDLDDLVLSVLVDQLATLWRCDPEDIDPRV</sequence>
<gene>
    <name evidence="2" type="ORF">FE697_015010</name>
</gene>
<dbReference type="Pfam" id="PF06262">
    <property type="entry name" value="Zincin_1"/>
    <property type="match status" value="1"/>
</dbReference>
<dbReference type="InterPro" id="IPR010428">
    <property type="entry name" value="Zincin_1"/>
</dbReference>
<feature type="region of interest" description="Disordered" evidence="1">
    <location>
        <begin position="1"/>
        <end position="47"/>
    </location>
</feature>
<dbReference type="EMBL" id="VDFQ02000004">
    <property type="protein sequence ID" value="KAA1422452.1"/>
    <property type="molecule type" value="Genomic_DNA"/>
</dbReference>
<reference evidence="2 3" key="1">
    <citation type="submission" date="2019-09" db="EMBL/GenBank/DDBJ databases">
        <title>Mumia zhuanghuii sp. nov. isolated from the intestinal contents of plateau pika (Ochotona curzoniae) in the Qinghai-Tibet plateau of China.</title>
        <authorList>
            <person name="Tian Z."/>
        </authorList>
    </citation>
    <scope>NUCLEOTIDE SEQUENCE [LARGE SCALE GENOMIC DNA]</scope>
    <source>
        <strain evidence="3">350</strain>
    </source>
</reference>
<dbReference type="CDD" id="cd12954">
    <property type="entry name" value="MMP_TTHA0227_like_1"/>
    <property type="match status" value="1"/>
</dbReference>
<evidence type="ECO:0000313" key="3">
    <source>
        <dbReference type="Proteomes" id="UP000307768"/>
    </source>
</evidence>
<protein>
    <submittedName>
        <fullName evidence="2">Metallopeptidase family protein</fullName>
    </submittedName>
</protein>
<proteinExistence type="predicted"/>
<dbReference type="RefSeq" id="WP_149770403.1">
    <property type="nucleotide sequence ID" value="NZ_VDFQ02000004.1"/>
</dbReference>
<comment type="caution">
    <text evidence="2">The sequence shown here is derived from an EMBL/GenBank/DDBJ whole genome shotgun (WGS) entry which is preliminary data.</text>
</comment>
<organism evidence="2 3">
    <name type="scientific">Mumia zhuanghuii</name>
    <dbReference type="NCBI Taxonomy" id="2585211"/>
    <lineage>
        <taxon>Bacteria</taxon>
        <taxon>Bacillati</taxon>
        <taxon>Actinomycetota</taxon>
        <taxon>Actinomycetes</taxon>
        <taxon>Propionibacteriales</taxon>
        <taxon>Nocardioidaceae</taxon>
        <taxon>Mumia</taxon>
    </lineage>
</organism>